<sequence>MESGESSKFSQLLLETLQKENVNQDERGHVAAHPDTFDENVPRSSFEKRMHFLLENNLPLRLAQSQMECQSTVNEQDDQKQNVEGIKRTNTHTDDGIELEHYHDFLCQVSALGALKCISHSEIEKTTRSPYGAGASMTVYPGHWSYAKDDGGLAKKVVAIKYCNITPPQGASSLRDCKEQISSRLKSVLYELEVMSSWDTRHSDIFPEVYAMSWEDCQTPAGITIYQPVLIVEPAIATLEEYICNGWPTSVVRHEAERRFIVSLHSAMSYLHAHCGIVHGDLKPGNILVFVNRYSGEIQAKLSDFGLAFPMYGSEMTQVQRDDWRPLGTRYWSAPEMCIKEMWLCGSRINPYEADYYSFGLIVWFILFGYPVSESKKVVNKRDEDQFMAMKSNWDTKVQDHFEQAFNRRWRWKVSSGCAKVLKNSKDPKRRKRMMSVFIKMKQVQEQEYDENSKTWISTKSQLHHAYRGLVRKALSWYGNERIYPCALPTNRIFERTVAETLSTNHICGDLDYPTLDFDYSAEAARRYIEKRLGSQLYARQMSEKSKRAKARLMTLKYSIISPIPEALGHELTQFLVSRASDETRPQEERVRDMNGIQNLARRFPSDVDVKDWERRMVELAPSIHRLKYVYEQGVLNEPVDKDLATAWILDGLSSSLTEQIDDKVQKVLSGIPHHLAETPAQIACTDWMSEIGIRRRKQRPEYKDIDQHPIFQSVLQEDLPKLHDQLTNSKTRPSKLRYRHYNLLSFAMINRQPRICRYLCLEHNFEFSYENGGDEALDDVMSDTSETILLEFDSFAPLVHEKWLSIEPRNIDKKPMSLTLHLLYPPALAILVQTGTASAIELVHSMISDPLALHAKIIHLNWIEQFQDEEELNPLLKALSTRRLTPFLRLLQMGQPHRAVFPPDSIVLGLPMLFYAVDSLAPFFVAALLAHGADANTLVDMGGGFKVNALHILCANPSSTKYEQSLRLRMEFHKECGFDEYIIDRDMAEIESVEEDAISQRILIAELLISHGVDVNAQSVVVDDEDDGIEGLFPETPLSLCISSGNVELASFLIQKGADLSIPVNSKTPIYQAIQLDNVEMVRMLLEHAPLANSLHEGLSPLTFATLFARREIFKLLLEKGADLAYAPDTGGILFHQILEMTSELFCGPEAVLTGFMSTLEDRMKLRPVLADHLKTLEPADLKRLMQLESEDGAIAIHHAARWITGLEEGDADLLNLIMGNTDDLFATLKTGQNAGVLGVALGNLGFCVAWNHAYSHRV</sequence>
<dbReference type="PANTHER" id="PTHR24348">
    <property type="entry name" value="SERINE/THREONINE-PROTEIN KINASE UNC-51-RELATED"/>
    <property type="match status" value="1"/>
</dbReference>
<dbReference type="GO" id="GO:0005524">
    <property type="term" value="F:ATP binding"/>
    <property type="evidence" value="ECO:0007669"/>
    <property type="project" value="InterPro"/>
</dbReference>
<dbReference type="InterPro" id="IPR045269">
    <property type="entry name" value="Atg1-like"/>
</dbReference>
<name>A0A395T5I6_9HYPO</name>
<dbReference type="Pfam" id="PF12796">
    <property type="entry name" value="Ank_2"/>
    <property type="match status" value="1"/>
</dbReference>
<organism evidence="7 8">
    <name type="scientific">Fusarium longipes</name>
    <dbReference type="NCBI Taxonomy" id="694270"/>
    <lineage>
        <taxon>Eukaryota</taxon>
        <taxon>Fungi</taxon>
        <taxon>Dikarya</taxon>
        <taxon>Ascomycota</taxon>
        <taxon>Pezizomycotina</taxon>
        <taxon>Sordariomycetes</taxon>
        <taxon>Hypocreomycetidae</taxon>
        <taxon>Hypocreales</taxon>
        <taxon>Nectriaceae</taxon>
        <taxon>Fusarium</taxon>
    </lineage>
</organism>
<proteinExistence type="predicted"/>
<dbReference type="InterPro" id="IPR002110">
    <property type="entry name" value="Ankyrin_rpt"/>
</dbReference>
<dbReference type="SMART" id="SM00220">
    <property type="entry name" value="S_TKc"/>
    <property type="match status" value="1"/>
</dbReference>
<keyword evidence="7" id="KW-0418">Kinase</keyword>
<dbReference type="Gene3D" id="1.10.510.10">
    <property type="entry name" value="Transferase(Phosphotransferase) domain 1"/>
    <property type="match status" value="1"/>
</dbReference>
<evidence type="ECO:0000256" key="4">
    <source>
        <dbReference type="ARBA" id="ARBA00030237"/>
    </source>
</evidence>
<dbReference type="PANTHER" id="PTHR24348:SF68">
    <property type="entry name" value="SERINE_THREONINE-PROTEIN KINASE ATG1C"/>
    <property type="match status" value="1"/>
</dbReference>
<keyword evidence="5" id="KW-0040">ANK repeat</keyword>
<evidence type="ECO:0000259" key="6">
    <source>
        <dbReference type="PROSITE" id="PS50011"/>
    </source>
</evidence>
<dbReference type="GO" id="GO:0034045">
    <property type="term" value="C:phagophore assembly site membrane"/>
    <property type="evidence" value="ECO:0007669"/>
    <property type="project" value="UniProtKB-SubCell"/>
</dbReference>
<dbReference type="Pfam" id="PF00069">
    <property type="entry name" value="Pkinase"/>
    <property type="match status" value="1"/>
</dbReference>
<evidence type="ECO:0000256" key="2">
    <source>
        <dbReference type="ARBA" id="ARBA00022448"/>
    </source>
</evidence>
<keyword evidence="3" id="KW-0072">Autophagy</keyword>
<reference evidence="7 8" key="1">
    <citation type="journal article" date="2018" name="PLoS Pathog.">
        <title>Evolution of structural diversity of trichothecenes, a family of toxins produced by plant pathogenic and entomopathogenic fungi.</title>
        <authorList>
            <person name="Proctor R.H."/>
            <person name="McCormick S.P."/>
            <person name="Kim H.S."/>
            <person name="Cardoza R.E."/>
            <person name="Stanley A.M."/>
            <person name="Lindo L."/>
            <person name="Kelly A."/>
            <person name="Brown D.W."/>
            <person name="Lee T."/>
            <person name="Vaughan M.M."/>
            <person name="Alexander N.J."/>
            <person name="Busman M."/>
            <person name="Gutierrez S."/>
        </authorList>
    </citation>
    <scope>NUCLEOTIDE SEQUENCE [LARGE SCALE GENOMIC DNA]</scope>
    <source>
        <strain evidence="7 8">NRRL 20695</strain>
    </source>
</reference>
<comment type="caution">
    <text evidence="7">The sequence shown here is derived from an EMBL/GenBank/DDBJ whole genome shotgun (WGS) entry which is preliminary data.</text>
</comment>
<dbReference type="SUPFAM" id="SSF48403">
    <property type="entry name" value="Ankyrin repeat"/>
    <property type="match status" value="1"/>
</dbReference>
<evidence type="ECO:0000313" key="7">
    <source>
        <dbReference type="EMBL" id="RGP79767.1"/>
    </source>
</evidence>
<evidence type="ECO:0000256" key="5">
    <source>
        <dbReference type="PROSITE-ProRule" id="PRU00023"/>
    </source>
</evidence>
<evidence type="ECO:0000256" key="3">
    <source>
        <dbReference type="ARBA" id="ARBA00023006"/>
    </source>
</evidence>
<dbReference type="SUPFAM" id="SSF56112">
    <property type="entry name" value="Protein kinase-like (PK-like)"/>
    <property type="match status" value="1"/>
</dbReference>
<dbReference type="InterPro" id="IPR011009">
    <property type="entry name" value="Kinase-like_dom_sf"/>
</dbReference>
<evidence type="ECO:0000256" key="1">
    <source>
        <dbReference type="ARBA" id="ARBA00004623"/>
    </source>
</evidence>
<feature type="repeat" description="ANK" evidence="5">
    <location>
        <begin position="1098"/>
        <end position="1130"/>
    </location>
</feature>
<keyword evidence="2" id="KW-0813">Transport</keyword>
<keyword evidence="8" id="KW-1185">Reference proteome</keyword>
<dbReference type="InterPro" id="IPR008271">
    <property type="entry name" value="Ser/Thr_kinase_AS"/>
</dbReference>
<comment type="subcellular location">
    <subcellularLocation>
        <location evidence="1">Preautophagosomal structure membrane</location>
        <topology evidence="1">Peripheral membrane protein</topology>
    </subcellularLocation>
</comment>
<dbReference type="AlphaFoldDB" id="A0A395T5I6"/>
<dbReference type="Proteomes" id="UP000266234">
    <property type="component" value="Unassembled WGS sequence"/>
</dbReference>
<dbReference type="InterPro" id="IPR000719">
    <property type="entry name" value="Prot_kinase_dom"/>
</dbReference>
<dbReference type="InterPro" id="IPR036770">
    <property type="entry name" value="Ankyrin_rpt-contain_sf"/>
</dbReference>
<dbReference type="PROSITE" id="PS50011">
    <property type="entry name" value="PROTEIN_KINASE_DOM"/>
    <property type="match status" value="1"/>
</dbReference>
<gene>
    <name evidence="7" type="ORF">FLONG3_2080</name>
</gene>
<dbReference type="GO" id="GO:0004674">
    <property type="term" value="F:protein serine/threonine kinase activity"/>
    <property type="evidence" value="ECO:0007669"/>
    <property type="project" value="InterPro"/>
</dbReference>
<dbReference type="STRING" id="694270.A0A395T5I6"/>
<dbReference type="PROSITE" id="PS00108">
    <property type="entry name" value="PROTEIN_KINASE_ST"/>
    <property type="match status" value="1"/>
</dbReference>
<dbReference type="EMBL" id="PXOG01000041">
    <property type="protein sequence ID" value="RGP79767.1"/>
    <property type="molecule type" value="Genomic_DNA"/>
</dbReference>
<accession>A0A395T5I6</accession>
<dbReference type="OrthoDB" id="5100208at2759"/>
<dbReference type="PROSITE" id="PS50088">
    <property type="entry name" value="ANK_REPEAT"/>
    <property type="match status" value="2"/>
</dbReference>
<keyword evidence="7" id="KW-0808">Transferase</keyword>
<dbReference type="PROSITE" id="PS50297">
    <property type="entry name" value="ANK_REP_REGION"/>
    <property type="match status" value="2"/>
</dbReference>
<dbReference type="GO" id="GO:0006914">
    <property type="term" value="P:autophagy"/>
    <property type="evidence" value="ECO:0007669"/>
    <property type="project" value="UniProtKB-KW"/>
</dbReference>
<dbReference type="Gene3D" id="1.25.40.20">
    <property type="entry name" value="Ankyrin repeat-containing domain"/>
    <property type="match status" value="1"/>
</dbReference>
<evidence type="ECO:0000313" key="8">
    <source>
        <dbReference type="Proteomes" id="UP000266234"/>
    </source>
</evidence>
<feature type="repeat" description="ANK" evidence="5">
    <location>
        <begin position="1034"/>
        <end position="1066"/>
    </location>
</feature>
<dbReference type="GO" id="GO:0010506">
    <property type="term" value="P:regulation of autophagy"/>
    <property type="evidence" value="ECO:0007669"/>
    <property type="project" value="InterPro"/>
</dbReference>
<feature type="domain" description="Protein kinase" evidence="6">
    <location>
        <begin position="125"/>
        <end position="468"/>
    </location>
</feature>
<dbReference type="SMART" id="SM00248">
    <property type="entry name" value="ANK"/>
    <property type="match status" value="6"/>
</dbReference>
<protein>
    <recommendedName>
        <fullName evidence="4">Autophagy-related protein 1</fullName>
    </recommendedName>
</protein>